<reference evidence="2" key="1">
    <citation type="submission" date="2015-07" db="EMBL/GenBank/DDBJ databases">
        <authorList>
            <person name="Teixeira M.M."/>
            <person name="Souza R.C."/>
            <person name="Almeida L.G."/>
            <person name="Vicente V.A."/>
            <person name="de Hoog S."/>
            <person name="Bocca A.L."/>
            <person name="de Almeida S.R."/>
            <person name="Vasconcelos A.T."/>
            <person name="Felipe M.S."/>
        </authorList>
    </citation>
    <scope>NUCLEOTIDE SEQUENCE [LARGE SCALE GENOMIC DNA]</scope>
    <source>
        <strain evidence="2">KSF</strain>
    </source>
</reference>
<proteinExistence type="predicted"/>
<comment type="caution">
    <text evidence="1">The sequence shown here is derived from an EMBL/GenBank/DDBJ whole genome shotgun (WGS) entry which is preliminary data.</text>
</comment>
<dbReference type="AlphaFoldDB" id="A0A1C1C7U8"/>
<organism evidence="1 2">
    <name type="scientific">Cladophialophora carrionii</name>
    <dbReference type="NCBI Taxonomy" id="86049"/>
    <lineage>
        <taxon>Eukaryota</taxon>
        <taxon>Fungi</taxon>
        <taxon>Dikarya</taxon>
        <taxon>Ascomycota</taxon>
        <taxon>Pezizomycotina</taxon>
        <taxon>Eurotiomycetes</taxon>
        <taxon>Chaetothyriomycetidae</taxon>
        <taxon>Chaetothyriales</taxon>
        <taxon>Herpotrichiellaceae</taxon>
        <taxon>Cladophialophora</taxon>
    </lineage>
</organism>
<dbReference type="EMBL" id="LGRB01000020">
    <property type="protein sequence ID" value="OCT44539.1"/>
    <property type="molecule type" value="Genomic_DNA"/>
</dbReference>
<dbReference type="VEuPathDB" id="FungiDB:G647_07219"/>
<gene>
    <name evidence="1" type="ORF">CLCR_06352</name>
</gene>
<evidence type="ECO:0000313" key="1">
    <source>
        <dbReference type="EMBL" id="OCT44539.1"/>
    </source>
</evidence>
<name>A0A1C1C7U8_9EURO</name>
<dbReference type="VEuPathDB" id="FungiDB:CLCR_06352"/>
<protein>
    <submittedName>
        <fullName evidence="1">Uncharacterized protein</fullName>
    </submittedName>
</protein>
<sequence length="144" mass="16354">MGSITETDTKYTTGVILAVTQKSEGEYEVNQVEGQDRIPPPPGGITELGSRRYIEYDKKPVYCKGYYEPSSFQISIQIHILGVNIGSYTSNLNNVSLSISININSAKGRMKCYRHNNDVRVQIEIRNKPGHGDQQWQWDDRMLN</sequence>
<evidence type="ECO:0000313" key="2">
    <source>
        <dbReference type="Proteomes" id="UP000094526"/>
    </source>
</evidence>
<keyword evidence="2" id="KW-1185">Reference proteome</keyword>
<accession>A0A1C1C7U8</accession>
<dbReference type="Proteomes" id="UP000094526">
    <property type="component" value="Unassembled WGS sequence"/>
</dbReference>
<dbReference type="OrthoDB" id="5304315at2759"/>